<proteinExistence type="inferred from homology"/>
<dbReference type="AlphaFoldDB" id="A0A8X6UL55"/>
<dbReference type="EC" id="2.5.1.18" evidence="4"/>
<feature type="domain" description="DSBA-like thioredoxin" evidence="6">
    <location>
        <begin position="10"/>
        <end position="212"/>
    </location>
</feature>
<dbReference type="InterPro" id="IPR051924">
    <property type="entry name" value="GST_Kappa/NadH"/>
</dbReference>
<dbReference type="PANTHER" id="PTHR42943">
    <property type="entry name" value="GLUTATHIONE S-TRANSFERASE KAPPA"/>
    <property type="match status" value="1"/>
</dbReference>
<protein>
    <recommendedName>
        <fullName evidence="4">Glutathione S-transferase kappa</fullName>
        <ecNumber evidence="4">2.5.1.18</ecNumber>
    </recommendedName>
</protein>
<dbReference type="InterPro" id="IPR036249">
    <property type="entry name" value="Thioredoxin-like_sf"/>
</dbReference>
<comment type="caution">
    <text evidence="7">The sequence shown here is derived from an EMBL/GenBank/DDBJ whole genome shotgun (WGS) entry which is preliminary data.</text>
</comment>
<organism evidence="7 8">
    <name type="scientific">Nephila pilipes</name>
    <name type="common">Giant wood spider</name>
    <name type="synonym">Nephila maculata</name>
    <dbReference type="NCBI Taxonomy" id="299642"/>
    <lineage>
        <taxon>Eukaryota</taxon>
        <taxon>Metazoa</taxon>
        <taxon>Ecdysozoa</taxon>
        <taxon>Arthropoda</taxon>
        <taxon>Chelicerata</taxon>
        <taxon>Arachnida</taxon>
        <taxon>Araneae</taxon>
        <taxon>Araneomorphae</taxon>
        <taxon>Entelegynae</taxon>
        <taxon>Araneoidea</taxon>
        <taxon>Nephilidae</taxon>
        <taxon>Nephila</taxon>
    </lineage>
</organism>
<dbReference type="GO" id="GO:0004602">
    <property type="term" value="F:glutathione peroxidase activity"/>
    <property type="evidence" value="ECO:0007669"/>
    <property type="project" value="TreeGrafter"/>
</dbReference>
<dbReference type="GO" id="GO:0004364">
    <property type="term" value="F:glutathione transferase activity"/>
    <property type="evidence" value="ECO:0007669"/>
    <property type="project" value="UniProtKB-UniRule"/>
</dbReference>
<dbReference type="GO" id="GO:0005739">
    <property type="term" value="C:mitochondrion"/>
    <property type="evidence" value="ECO:0007669"/>
    <property type="project" value="TreeGrafter"/>
</dbReference>
<dbReference type="PANTHER" id="PTHR42943:SF2">
    <property type="entry name" value="GLUTATHIONE S-TRANSFERASE KAPPA 1"/>
    <property type="match status" value="1"/>
</dbReference>
<name>A0A8X6UL55_NEPPI</name>
<dbReference type="PIRSF" id="PIRSF006386">
    <property type="entry name" value="HCCAis_GSTk"/>
    <property type="match status" value="1"/>
</dbReference>
<dbReference type="InterPro" id="IPR014440">
    <property type="entry name" value="HCCAis_GSTk"/>
</dbReference>
<dbReference type="GO" id="GO:0005777">
    <property type="term" value="C:peroxisome"/>
    <property type="evidence" value="ECO:0007669"/>
    <property type="project" value="TreeGrafter"/>
</dbReference>
<evidence type="ECO:0000313" key="8">
    <source>
        <dbReference type="Proteomes" id="UP000887013"/>
    </source>
</evidence>
<comment type="catalytic activity">
    <reaction evidence="3 4">
        <text>RX + glutathione = an S-substituted glutathione + a halide anion + H(+)</text>
        <dbReference type="Rhea" id="RHEA:16437"/>
        <dbReference type="ChEBI" id="CHEBI:15378"/>
        <dbReference type="ChEBI" id="CHEBI:16042"/>
        <dbReference type="ChEBI" id="CHEBI:17792"/>
        <dbReference type="ChEBI" id="CHEBI:57925"/>
        <dbReference type="ChEBI" id="CHEBI:90779"/>
        <dbReference type="EC" id="2.5.1.18"/>
    </reaction>
</comment>
<evidence type="ECO:0000256" key="2">
    <source>
        <dbReference type="ARBA" id="ARBA00022679"/>
    </source>
</evidence>
<evidence type="ECO:0000256" key="3">
    <source>
        <dbReference type="ARBA" id="ARBA00047960"/>
    </source>
</evidence>
<dbReference type="GO" id="GO:0006749">
    <property type="term" value="P:glutathione metabolic process"/>
    <property type="evidence" value="ECO:0007669"/>
    <property type="project" value="TreeGrafter"/>
</dbReference>
<dbReference type="EMBL" id="BMAW01037070">
    <property type="protein sequence ID" value="GFU46903.1"/>
    <property type="molecule type" value="Genomic_DNA"/>
</dbReference>
<dbReference type="Pfam" id="PF01323">
    <property type="entry name" value="DSBA"/>
    <property type="match status" value="1"/>
</dbReference>
<comment type="similarity">
    <text evidence="1 4">Belongs to the GST superfamily. Kappa family.</text>
</comment>
<keyword evidence="2 4" id="KW-0808">Transferase</keyword>
<dbReference type="FunFam" id="3.40.30.10:FF:000096">
    <property type="entry name" value="Glutathione S-transferase kappa"/>
    <property type="match status" value="1"/>
</dbReference>
<reference evidence="7" key="1">
    <citation type="submission" date="2020-08" db="EMBL/GenBank/DDBJ databases">
        <title>Multicomponent nature underlies the extraordinary mechanical properties of spider dragline silk.</title>
        <authorList>
            <person name="Kono N."/>
            <person name="Nakamura H."/>
            <person name="Mori M."/>
            <person name="Yoshida Y."/>
            <person name="Ohtoshi R."/>
            <person name="Malay A.D."/>
            <person name="Moran D.A.P."/>
            <person name="Tomita M."/>
            <person name="Numata K."/>
            <person name="Arakawa K."/>
        </authorList>
    </citation>
    <scope>NUCLEOTIDE SEQUENCE</scope>
</reference>
<dbReference type="InterPro" id="IPR001853">
    <property type="entry name" value="DSBA-like_thioredoxin_dom"/>
</dbReference>
<evidence type="ECO:0000256" key="1">
    <source>
        <dbReference type="ARBA" id="ARBA00006494"/>
    </source>
</evidence>
<dbReference type="OrthoDB" id="4664297at2759"/>
<gene>
    <name evidence="7" type="primary">Gstk1</name>
    <name evidence="7" type="ORF">NPIL_272291</name>
</gene>
<sequence length="227" mass="25887">MSVSKAPVLIEFFYDVISPYSFLAFEVLQRYKPIWKIDLKLKPMLLAGVMKSSGNSPPAVVPNKGMYMAQDLKRLQSYFQVPLSLPYNLMDIMMKNGSLNAQRFITAVDIQKPEYLESISRSLWKRLYDEHTDITQIQSFIEAGQKIGMDKETLEKSLKTIDDVQTKQRLRKYTDEALEYGAFGAPMIVAHVKGKPEVFFGSDRFELLAYVLGEAWLGPVPKTTSKL</sequence>
<feature type="active site" description="Nucleophile" evidence="5">
    <location>
        <position position="18"/>
    </location>
</feature>
<evidence type="ECO:0000256" key="5">
    <source>
        <dbReference type="PIRSR" id="PIRSR006386-1"/>
    </source>
</evidence>
<evidence type="ECO:0000256" key="4">
    <source>
        <dbReference type="PIRNR" id="PIRNR006386"/>
    </source>
</evidence>
<accession>A0A8X6UL55</accession>
<evidence type="ECO:0000259" key="6">
    <source>
        <dbReference type="Pfam" id="PF01323"/>
    </source>
</evidence>
<evidence type="ECO:0000313" key="7">
    <source>
        <dbReference type="EMBL" id="GFU46903.1"/>
    </source>
</evidence>
<dbReference type="Gene3D" id="3.40.30.10">
    <property type="entry name" value="Glutaredoxin"/>
    <property type="match status" value="1"/>
</dbReference>
<dbReference type="SUPFAM" id="SSF52833">
    <property type="entry name" value="Thioredoxin-like"/>
    <property type="match status" value="1"/>
</dbReference>
<dbReference type="Proteomes" id="UP000887013">
    <property type="component" value="Unassembled WGS sequence"/>
</dbReference>
<keyword evidence="8" id="KW-1185">Reference proteome</keyword>